<dbReference type="Proteomes" id="UP001597011">
    <property type="component" value="Unassembled WGS sequence"/>
</dbReference>
<organism evidence="2 3">
    <name type="scientific">Mariniflexile aquimaris</name>
    <dbReference type="NCBI Taxonomy" id="881009"/>
    <lineage>
        <taxon>Bacteria</taxon>
        <taxon>Pseudomonadati</taxon>
        <taxon>Bacteroidota</taxon>
        <taxon>Flavobacteriia</taxon>
        <taxon>Flavobacteriales</taxon>
        <taxon>Flavobacteriaceae</taxon>
        <taxon>Mariniflexile</taxon>
    </lineage>
</organism>
<protein>
    <submittedName>
        <fullName evidence="2">Class I SAM-dependent methyltransferase</fullName>
    </submittedName>
</protein>
<dbReference type="RefSeq" id="WP_379943271.1">
    <property type="nucleotide sequence ID" value="NZ_JBHTIB010000014.1"/>
</dbReference>
<sequence>MLRIITLDDVIDIYTKLKLRGLSFIVSKFNFRNVERTKSAFNNITINSAHSWVIPKMHERWNLLITGNSQTSFKDYISTNILNNHKDLKMLSLGSGKCHHELEFATHPNIKEIVCMDISDELIENARTAACQNNLSNISFKVQNVYEYTYPENYYDIVFFHASLHHFKNIDNFLKNNVKQTLKKNGLLIINEYVGPNRLQYPKHQIKAINECLNLIPKKFKKRFKLNFFKNRFYGSGLIRMIIADPSECIESENIIPSIHKNFSIVYESSFGGNILIPALKDLGHHFITLDNEKELILKDLFKFEDDYLKHHKSDYIFGIYKNDLF</sequence>
<evidence type="ECO:0000259" key="1">
    <source>
        <dbReference type="Pfam" id="PF13847"/>
    </source>
</evidence>
<dbReference type="InterPro" id="IPR029063">
    <property type="entry name" value="SAM-dependent_MTases_sf"/>
</dbReference>
<comment type="caution">
    <text evidence="2">The sequence shown here is derived from an EMBL/GenBank/DDBJ whole genome shotgun (WGS) entry which is preliminary data.</text>
</comment>
<evidence type="ECO:0000313" key="2">
    <source>
        <dbReference type="EMBL" id="MFD0836876.1"/>
    </source>
</evidence>
<dbReference type="EMBL" id="JBHTIB010000014">
    <property type="protein sequence ID" value="MFD0836876.1"/>
    <property type="molecule type" value="Genomic_DNA"/>
</dbReference>
<feature type="domain" description="Methyltransferase" evidence="1">
    <location>
        <begin position="85"/>
        <end position="211"/>
    </location>
</feature>
<dbReference type="GO" id="GO:0032259">
    <property type="term" value="P:methylation"/>
    <property type="evidence" value="ECO:0007669"/>
    <property type="project" value="UniProtKB-KW"/>
</dbReference>
<dbReference type="PANTHER" id="PTHR43861">
    <property type="entry name" value="TRANS-ACONITATE 2-METHYLTRANSFERASE-RELATED"/>
    <property type="match status" value="1"/>
</dbReference>
<gene>
    <name evidence="2" type="ORF">ACFQ0I_13945</name>
</gene>
<dbReference type="Pfam" id="PF13847">
    <property type="entry name" value="Methyltransf_31"/>
    <property type="match status" value="1"/>
</dbReference>
<dbReference type="Gene3D" id="3.40.50.150">
    <property type="entry name" value="Vaccinia Virus protein VP39"/>
    <property type="match status" value="1"/>
</dbReference>
<keyword evidence="2" id="KW-0808">Transferase</keyword>
<reference evidence="3" key="1">
    <citation type="journal article" date="2019" name="Int. J. Syst. Evol. Microbiol.">
        <title>The Global Catalogue of Microorganisms (GCM) 10K type strain sequencing project: providing services to taxonomists for standard genome sequencing and annotation.</title>
        <authorList>
            <consortium name="The Broad Institute Genomics Platform"/>
            <consortium name="The Broad Institute Genome Sequencing Center for Infectious Disease"/>
            <person name="Wu L."/>
            <person name="Ma J."/>
        </authorList>
    </citation>
    <scope>NUCLEOTIDE SEQUENCE [LARGE SCALE GENOMIC DNA]</scope>
    <source>
        <strain evidence="3">CCUG 60529</strain>
    </source>
</reference>
<accession>A0ABW3BV85</accession>
<name>A0ABW3BV85_9FLAO</name>
<proteinExistence type="predicted"/>
<evidence type="ECO:0000313" key="3">
    <source>
        <dbReference type="Proteomes" id="UP001597011"/>
    </source>
</evidence>
<dbReference type="GO" id="GO:0008168">
    <property type="term" value="F:methyltransferase activity"/>
    <property type="evidence" value="ECO:0007669"/>
    <property type="project" value="UniProtKB-KW"/>
</dbReference>
<dbReference type="InterPro" id="IPR025714">
    <property type="entry name" value="Methyltranfer_dom"/>
</dbReference>
<dbReference type="PANTHER" id="PTHR43861:SF1">
    <property type="entry name" value="TRANS-ACONITATE 2-METHYLTRANSFERASE"/>
    <property type="match status" value="1"/>
</dbReference>
<keyword evidence="3" id="KW-1185">Reference proteome</keyword>
<dbReference type="CDD" id="cd02440">
    <property type="entry name" value="AdoMet_MTases"/>
    <property type="match status" value="1"/>
</dbReference>
<dbReference type="SUPFAM" id="SSF53335">
    <property type="entry name" value="S-adenosyl-L-methionine-dependent methyltransferases"/>
    <property type="match status" value="1"/>
</dbReference>
<keyword evidence="2" id="KW-0489">Methyltransferase</keyword>